<protein>
    <recommendedName>
        <fullName evidence="2">Preprotein translocase</fullName>
    </recommendedName>
</protein>
<evidence type="ECO:0000313" key="1">
    <source>
        <dbReference type="EMBL" id="EEL71010.1"/>
    </source>
</evidence>
<evidence type="ECO:0008006" key="2">
    <source>
        <dbReference type="Google" id="ProtNLM"/>
    </source>
</evidence>
<dbReference type="Gene3D" id="2.60.120.40">
    <property type="match status" value="1"/>
</dbReference>
<comment type="caution">
    <text evidence="1">The sequence shown here is derived from an EMBL/GenBank/DDBJ whole genome shotgun (WGS) entry which is preliminary data.</text>
</comment>
<proteinExistence type="predicted"/>
<name>C2XTF0_BACMY</name>
<dbReference type="InterPro" id="IPR008983">
    <property type="entry name" value="Tumour_necrosis_fac-like_dom"/>
</dbReference>
<dbReference type="HOGENOM" id="CLU_088493_0_0_9"/>
<organism evidence="1">
    <name type="scientific">Bacillus mycoides</name>
    <dbReference type="NCBI Taxonomy" id="1405"/>
    <lineage>
        <taxon>Bacteria</taxon>
        <taxon>Bacillati</taxon>
        <taxon>Bacillota</taxon>
        <taxon>Bacilli</taxon>
        <taxon>Bacillales</taxon>
        <taxon>Bacillaceae</taxon>
        <taxon>Bacillus</taxon>
        <taxon>Bacillus cereus group</taxon>
    </lineage>
</organism>
<dbReference type="Proteomes" id="UP000001753">
    <property type="component" value="Chromosome"/>
</dbReference>
<dbReference type="AlphaFoldDB" id="C2XTF0"/>
<dbReference type="EMBL" id="ACMP01000063">
    <property type="protein sequence ID" value="EEL71010.1"/>
    <property type="molecule type" value="Genomic_DNA"/>
</dbReference>
<sequence>MHKLLCVIHLLIIGGNILGSYYHSSSSYKRSSCHSSSSSYKKCSCHQSSSSYKKCSCDHSHKSSKPAYGTFWQTEFITVPFGSSFPFNHVGPLAGGVSLLNPTTIQFSKAGDYRISFISSINTTLNPVFPHIPVITIFLNNNPLANSQGDFAFQMNTSSNNECLQLVGETIVTVPANSTLQLRNNSGFNHQSIVTCDNGINSVELTVTKLS</sequence>
<gene>
    <name evidence="1" type="ORF">bcere0026_19700</name>
</gene>
<accession>C2XTF0</accession>
<reference evidence="1" key="1">
    <citation type="journal article" date="2012" name="Genome Res.">
        <title>Genomic characterization of the Bacillus cereus sensu lato species: Backdrop to the evolution of Bacillus anthracis.</title>
        <authorList>
            <person name="Zwick M.E."/>
            <person name="Joseph S.J."/>
            <person name="Didelot X."/>
            <person name="Chen P.E."/>
            <person name="Bishop-Lilly K.A."/>
            <person name="Stewart A.C."/>
            <person name="Willner K."/>
            <person name="Nolan N."/>
            <person name="Lentz S."/>
            <person name="Thomason M.K."/>
            <person name="Sozhamannan S."/>
            <person name="Mateczun A.J."/>
            <person name="Du L."/>
            <person name="Read T.D."/>
        </authorList>
    </citation>
    <scope>NUCLEOTIDE SEQUENCE [LARGE SCALE GENOMIC DNA]</scope>
    <source>
        <strain evidence="1">AH603</strain>
    </source>
</reference>